<dbReference type="EMBL" id="JBHLUH010000012">
    <property type="protein sequence ID" value="MFC0528289.1"/>
    <property type="molecule type" value="Genomic_DNA"/>
</dbReference>
<accession>A0ABV6M156</accession>
<evidence type="ECO:0000256" key="1">
    <source>
        <dbReference type="ARBA" id="ARBA00006432"/>
    </source>
</evidence>
<dbReference type="RefSeq" id="WP_377249603.1">
    <property type="nucleotide sequence ID" value="NZ_JBHLUH010000012.1"/>
</dbReference>
<evidence type="ECO:0000313" key="5">
    <source>
        <dbReference type="EMBL" id="MFC0528289.1"/>
    </source>
</evidence>
<organism evidence="5 6">
    <name type="scientific">Phytohabitans kaempferiae</name>
    <dbReference type="NCBI Taxonomy" id="1620943"/>
    <lineage>
        <taxon>Bacteria</taxon>
        <taxon>Bacillati</taxon>
        <taxon>Actinomycetota</taxon>
        <taxon>Actinomycetes</taxon>
        <taxon>Micromonosporales</taxon>
        <taxon>Micromonosporaceae</taxon>
    </lineage>
</organism>
<dbReference type="Gene3D" id="3.30.300.30">
    <property type="match status" value="1"/>
</dbReference>
<dbReference type="SUPFAM" id="SSF56801">
    <property type="entry name" value="Acetyl-CoA synthetase-like"/>
    <property type="match status" value="1"/>
</dbReference>
<gene>
    <name evidence="5" type="ORF">ACFFIA_11515</name>
</gene>
<proteinExistence type="inferred from homology"/>
<dbReference type="Pfam" id="PF13193">
    <property type="entry name" value="AMP-binding_C"/>
    <property type="match status" value="1"/>
</dbReference>
<dbReference type="Proteomes" id="UP001589867">
    <property type="component" value="Unassembled WGS sequence"/>
</dbReference>
<dbReference type="InterPro" id="IPR020845">
    <property type="entry name" value="AMP-binding_CS"/>
</dbReference>
<sequence>MQQPGAVDETAHNLTDYVRRAARAGADRPALVWRDEIVTWGQLDARVDAVAGGLASLAGAAVTAPGTGAHPARVAIALPNTPDFAVAFFATLRAGLAAVPVNPEYTARELRHVLADSAATALVCTEQVGEAIGEIRGELPALSSVHVDLSDLDGPPAAGGAGGDDLAVLLYTSGTEGSPKGAMLSHRALIANHVQVARVPSVVGPDDVLLLAVPLFHAYGLNSGLGAVAFHGARGVLVERFEPASTLEIIARCGVTAVVGVPSMYVGWAASPDLGGAFRSVRLAVCGAAPLGPATAARFSEATGGQVFVGYGLTETAPVLTSTLLSAVPAGELASAPPGPVLTRGTSGPKTGSIGKPIPGVELRLVAADGSDIWRDGTVDPDTEDELLVELESPGTDPGEIVVRGANLFSGYWPDGRDGPGAEGWWATGDVAYADADGDLFLVDRLGELILVSGFNVYPHEVELVIQACPGVVEAAVLGAPHPQTGQTVKAYVVREPDSDLTVAELRRHCERNLARFKCPTEVEFVSSLPHSPTGKVRKTLLRSEAIHD</sequence>
<dbReference type="InterPro" id="IPR045851">
    <property type="entry name" value="AMP-bd_C_sf"/>
</dbReference>
<name>A0ABV6M156_9ACTN</name>
<dbReference type="PANTHER" id="PTHR43201:SF5">
    <property type="entry name" value="MEDIUM-CHAIN ACYL-COA LIGASE ACSF2, MITOCHONDRIAL"/>
    <property type="match status" value="1"/>
</dbReference>
<dbReference type="InterPro" id="IPR042099">
    <property type="entry name" value="ANL_N_sf"/>
</dbReference>
<reference evidence="5 6" key="1">
    <citation type="submission" date="2024-09" db="EMBL/GenBank/DDBJ databases">
        <authorList>
            <person name="Sun Q."/>
            <person name="Mori K."/>
        </authorList>
    </citation>
    <scope>NUCLEOTIDE SEQUENCE [LARGE SCALE GENOMIC DNA]</scope>
    <source>
        <strain evidence="5 6">TBRC 3947</strain>
    </source>
</reference>
<keyword evidence="2" id="KW-0436">Ligase</keyword>
<evidence type="ECO:0000259" key="4">
    <source>
        <dbReference type="Pfam" id="PF13193"/>
    </source>
</evidence>
<comment type="similarity">
    <text evidence="1">Belongs to the ATP-dependent AMP-binding enzyme family.</text>
</comment>
<evidence type="ECO:0000256" key="2">
    <source>
        <dbReference type="ARBA" id="ARBA00022598"/>
    </source>
</evidence>
<dbReference type="PANTHER" id="PTHR43201">
    <property type="entry name" value="ACYL-COA SYNTHETASE"/>
    <property type="match status" value="1"/>
</dbReference>
<evidence type="ECO:0000313" key="6">
    <source>
        <dbReference type="Proteomes" id="UP001589867"/>
    </source>
</evidence>
<dbReference type="InterPro" id="IPR000873">
    <property type="entry name" value="AMP-dep_synth/lig_dom"/>
</dbReference>
<evidence type="ECO:0000259" key="3">
    <source>
        <dbReference type="Pfam" id="PF00501"/>
    </source>
</evidence>
<protein>
    <submittedName>
        <fullName evidence="5">AMP-binding protein</fullName>
    </submittedName>
</protein>
<dbReference type="Gene3D" id="3.40.50.12780">
    <property type="entry name" value="N-terminal domain of ligase-like"/>
    <property type="match status" value="1"/>
</dbReference>
<comment type="caution">
    <text evidence="5">The sequence shown here is derived from an EMBL/GenBank/DDBJ whole genome shotgun (WGS) entry which is preliminary data.</text>
</comment>
<keyword evidence="6" id="KW-1185">Reference proteome</keyword>
<dbReference type="InterPro" id="IPR025110">
    <property type="entry name" value="AMP-bd_C"/>
</dbReference>
<feature type="domain" description="AMP-binding enzyme C-terminal" evidence="4">
    <location>
        <begin position="461"/>
        <end position="536"/>
    </location>
</feature>
<dbReference type="PROSITE" id="PS00455">
    <property type="entry name" value="AMP_BINDING"/>
    <property type="match status" value="1"/>
</dbReference>
<feature type="domain" description="AMP-dependent synthetase/ligase" evidence="3">
    <location>
        <begin position="19"/>
        <end position="413"/>
    </location>
</feature>
<dbReference type="Pfam" id="PF00501">
    <property type="entry name" value="AMP-binding"/>
    <property type="match status" value="1"/>
</dbReference>